<evidence type="ECO:0000313" key="1">
    <source>
        <dbReference type="EMBL" id="CAG7786877.1"/>
    </source>
</evidence>
<proteinExistence type="predicted"/>
<evidence type="ECO:0000313" key="2">
    <source>
        <dbReference type="Proteomes" id="UP000708208"/>
    </source>
</evidence>
<feature type="non-terminal residue" evidence="1">
    <location>
        <position position="1"/>
    </location>
</feature>
<gene>
    <name evidence="1" type="ORF">AFUS01_LOCUS25426</name>
</gene>
<name>A0A8J2KE82_9HEXA</name>
<dbReference type="AlphaFoldDB" id="A0A8J2KE82"/>
<keyword evidence="2" id="KW-1185">Reference proteome</keyword>
<comment type="caution">
    <text evidence="1">The sequence shown here is derived from an EMBL/GenBank/DDBJ whole genome shotgun (WGS) entry which is preliminary data.</text>
</comment>
<organism evidence="1 2">
    <name type="scientific">Allacma fusca</name>
    <dbReference type="NCBI Taxonomy" id="39272"/>
    <lineage>
        <taxon>Eukaryota</taxon>
        <taxon>Metazoa</taxon>
        <taxon>Ecdysozoa</taxon>
        <taxon>Arthropoda</taxon>
        <taxon>Hexapoda</taxon>
        <taxon>Collembola</taxon>
        <taxon>Symphypleona</taxon>
        <taxon>Sminthuridae</taxon>
        <taxon>Allacma</taxon>
    </lineage>
</organism>
<dbReference type="Proteomes" id="UP000708208">
    <property type="component" value="Unassembled WGS sequence"/>
</dbReference>
<reference evidence="1" key="1">
    <citation type="submission" date="2021-06" db="EMBL/GenBank/DDBJ databases">
        <authorList>
            <person name="Hodson N. C."/>
            <person name="Mongue J. A."/>
            <person name="Jaron S. K."/>
        </authorList>
    </citation>
    <scope>NUCLEOTIDE SEQUENCE</scope>
</reference>
<protein>
    <submittedName>
        <fullName evidence="1">Uncharacterized protein</fullName>
    </submittedName>
</protein>
<dbReference type="EMBL" id="CAJVCH010328325">
    <property type="protein sequence ID" value="CAG7786877.1"/>
    <property type="molecule type" value="Genomic_DNA"/>
</dbReference>
<accession>A0A8J2KE82</accession>
<sequence length="16" mass="1990">MKLIHRRRMISSADLY</sequence>